<feature type="region of interest" description="Disordered" evidence="3">
    <location>
        <begin position="1"/>
        <end position="23"/>
    </location>
</feature>
<dbReference type="InterPro" id="IPR035984">
    <property type="entry name" value="Acyl-CoA-binding_sf"/>
</dbReference>
<dbReference type="AlphaFoldDB" id="A0A8E2E0E9"/>
<reference evidence="5 6" key="1">
    <citation type="journal article" date="2016" name="Nat. Commun.">
        <title>Ectomycorrhizal ecology is imprinted in the genome of the dominant symbiotic fungus Cenococcum geophilum.</title>
        <authorList>
            <consortium name="DOE Joint Genome Institute"/>
            <person name="Peter M."/>
            <person name="Kohler A."/>
            <person name="Ohm R.A."/>
            <person name="Kuo A."/>
            <person name="Krutzmann J."/>
            <person name="Morin E."/>
            <person name="Arend M."/>
            <person name="Barry K.W."/>
            <person name="Binder M."/>
            <person name="Choi C."/>
            <person name="Clum A."/>
            <person name="Copeland A."/>
            <person name="Grisel N."/>
            <person name="Haridas S."/>
            <person name="Kipfer T."/>
            <person name="LaButti K."/>
            <person name="Lindquist E."/>
            <person name="Lipzen A."/>
            <person name="Maire R."/>
            <person name="Meier B."/>
            <person name="Mihaltcheva S."/>
            <person name="Molinier V."/>
            <person name="Murat C."/>
            <person name="Poggeler S."/>
            <person name="Quandt C.A."/>
            <person name="Sperisen C."/>
            <person name="Tritt A."/>
            <person name="Tisserant E."/>
            <person name="Crous P.W."/>
            <person name="Henrissat B."/>
            <person name="Nehls U."/>
            <person name="Egli S."/>
            <person name="Spatafora J.W."/>
            <person name="Grigoriev I.V."/>
            <person name="Martin F.M."/>
        </authorList>
    </citation>
    <scope>NUCLEOTIDE SEQUENCE [LARGE SCALE GENOMIC DNA]</scope>
    <source>
        <strain evidence="5 6">CBS 459.81</strain>
    </source>
</reference>
<dbReference type="GO" id="GO:0006631">
    <property type="term" value="P:fatty acid metabolic process"/>
    <property type="evidence" value="ECO:0007669"/>
    <property type="project" value="TreeGrafter"/>
</dbReference>
<sequence length="96" mass="11055">MPTEQTPEFEKAVKESHNLKSKPDNSELLELYGLFKQGTQDPPFDESKTPSMFDLKEKIKRSAWQKVHEAGVEPEDAQKRYVEAMNKLKVKYGLKG</sequence>
<evidence type="ECO:0000256" key="3">
    <source>
        <dbReference type="SAM" id="MobiDB-lite"/>
    </source>
</evidence>
<protein>
    <submittedName>
        <fullName evidence="5">Acyl-CoA-binding protein</fullName>
    </submittedName>
</protein>
<accession>A0A8E2E0E9</accession>
<evidence type="ECO:0000259" key="4">
    <source>
        <dbReference type="PROSITE" id="PS51228"/>
    </source>
</evidence>
<dbReference type="OrthoDB" id="346910at2759"/>
<keyword evidence="2" id="KW-0446">Lipid-binding</keyword>
<evidence type="ECO:0000256" key="1">
    <source>
        <dbReference type="ARBA" id="ARBA00005567"/>
    </source>
</evidence>
<dbReference type="Gene3D" id="1.20.80.10">
    <property type="match status" value="1"/>
</dbReference>
<dbReference type="EMBL" id="KV745382">
    <property type="protein sequence ID" value="OCK74978.1"/>
    <property type="molecule type" value="Genomic_DNA"/>
</dbReference>
<dbReference type="Pfam" id="PF00887">
    <property type="entry name" value="ACBP"/>
    <property type="match status" value="1"/>
</dbReference>
<feature type="domain" description="ACB" evidence="4">
    <location>
        <begin position="5"/>
        <end position="94"/>
    </location>
</feature>
<keyword evidence="6" id="KW-1185">Reference proteome</keyword>
<evidence type="ECO:0000313" key="5">
    <source>
        <dbReference type="EMBL" id="OCK74978.1"/>
    </source>
</evidence>
<organism evidence="5 6">
    <name type="scientific">Lepidopterella palustris CBS 459.81</name>
    <dbReference type="NCBI Taxonomy" id="1314670"/>
    <lineage>
        <taxon>Eukaryota</taxon>
        <taxon>Fungi</taxon>
        <taxon>Dikarya</taxon>
        <taxon>Ascomycota</taxon>
        <taxon>Pezizomycotina</taxon>
        <taxon>Dothideomycetes</taxon>
        <taxon>Pleosporomycetidae</taxon>
        <taxon>Mytilinidiales</taxon>
        <taxon>Argynnaceae</taxon>
        <taxon>Lepidopterella</taxon>
    </lineage>
</organism>
<dbReference type="PROSITE" id="PS51228">
    <property type="entry name" value="ACB_2"/>
    <property type="match status" value="1"/>
</dbReference>
<dbReference type="InterPro" id="IPR014352">
    <property type="entry name" value="FERM/acyl-CoA-bd_prot_sf"/>
</dbReference>
<dbReference type="PRINTS" id="PR00689">
    <property type="entry name" value="ACOABINDINGP"/>
</dbReference>
<dbReference type="PANTHER" id="PTHR23310">
    <property type="entry name" value="ACYL-COA-BINDING PROTEIN, ACBP"/>
    <property type="match status" value="1"/>
</dbReference>
<dbReference type="PANTHER" id="PTHR23310:SF62">
    <property type="entry name" value="ACYL-COA BINDING PROTEIN 1, ISOFORM A"/>
    <property type="match status" value="1"/>
</dbReference>
<dbReference type="Proteomes" id="UP000250266">
    <property type="component" value="Unassembled WGS sequence"/>
</dbReference>
<feature type="compositionally biased region" description="Basic and acidic residues" evidence="3">
    <location>
        <begin position="8"/>
        <end position="23"/>
    </location>
</feature>
<name>A0A8E2E0E9_9PEZI</name>
<evidence type="ECO:0000313" key="6">
    <source>
        <dbReference type="Proteomes" id="UP000250266"/>
    </source>
</evidence>
<gene>
    <name evidence="5" type="ORF">K432DRAFT_309544</name>
</gene>
<proteinExistence type="inferred from homology"/>
<comment type="similarity">
    <text evidence="1">Belongs to the ACBP family.</text>
</comment>
<evidence type="ECO:0000256" key="2">
    <source>
        <dbReference type="ARBA" id="ARBA00023121"/>
    </source>
</evidence>
<dbReference type="GO" id="GO:0000062">
    <property type="term" value="F:fatty-acyl-CoA binding"/>
    <property type="evidence" value="ECO:0007669"/>
    <property type="project" value="InterPro"/>
</dbReference>
<dbReference type="SUPFAM" id="SSF47027">
    <property type="entry name" value="Acyl-CoA binding protein"/>
    <property type="match status" value="1"/>
</dbReference>
<dbReference type="InterPro" id="IPR000582">
    <property type="entry name" value="Acyl-CoA-binding_protein"/>
</dbReference>